<dbReference type="RefSeq" id="WP_150983262.1">
    <property type="nucleotide sequence ID" value="NZ_CP062803.1"/>
</dbReference>
<organism evidence="1 2">
    <name type="scientific">Cupriavidus basilensis</name>
    <dbReference type="NCBI Taxonomy" id="68895"/>
    <lineage>
        <taxon>Bacteria</taxon>
        <taxon>Pseudomonadati</taxon>
        <taxon>Pseudomonadota</taxon>
        <taxon>Betaproteobacteria</taxon>
        <taxon>Burkholderiales</taxon>
        <taxon>Burkholderiaceae</taxon>
        <taxon>Cupriavidus</taxon>
    </lineage>
</organism>
<dbReference type="EMBL" id="CP062803">
    <property type="protein sequence ID" value="QOT75077.1"/>
    <property type="molecule type" value="Genomic_DNA"/>
</dbReference>
<dbReference type="Gene3D" id="1.10.260.40">
    <property type="entry name" value="lambda repressor-like DNA-binding domains"/>
    <property type="match status" value="1"/>
</dbReference>
<sequence length="171" mass="18879">MSTYSERLALAMTVRGLNPHTDQSELARRVGMGCKPQNIQHLLDPNKNAKFSKYSSRIADVLRIDPQWLSYETGPRPEADSEPDFVAFDEKSQTLFLAEVKPTAIDLEDAQRQRAHAIVAGLSGSLLTRALALLQDIEERQEDEPNQSGRTIVIEGGKPDPAPPSKNKSNG</sequence>
<evidence type="ECO:0000313" key="1">
    <source>
        <dbReference type="EMBL" id="QOT75077.1"/>
    </source>
</evidence>
<accession>A0A643G4K7</accession>
<name>A0A643G4K7_9BURK</name>
<dbReference type="Proteomes" id="UP000397656">
    <property type="component" value="Chromosome 1"/>
</dbReference>
<dbReference type="InterPro" id="IPR010982">
    <property type="entry name" value="Lambda_DNA-bd_dom_sf"/>
</dbReference>
<proteinExistence type="predicted"/>
<dbReference type="GeneID" id="98401744"/>
<gene>
    <name evidence="1" type="ORF">F7R26_012575</name>
</gene>
<reference evidence="1 2" key="1">
    <citation type="submission" date="2020-10" db="EMBL/GenBank/DDBJ databases">
        <title>Complete genome sequence of Cupriavidus basilensis CCUG 49340T.</title>
        <authorList>
            <person name="Salva-Serra F."/>
            <person name="Donoso R.A."/>
            <person name="Cho K.H."/>
            <person name="Yoo J.A."/>
            <person name="Lee K."/>
            <person name="Yoon S.-H."/>
            <person name="Perez-Pantoja D."/>
            <person name="Moore E.R.B."/>
        </authorList>
    </citation>
    <scope>NUCLEOTIDE SEQUENCE [LARGE SCALE GENOMIC DNA]</scope>
    <source>
        <strain evidence="2">CCUG 49340</strain>
    </source>
</reference>
<evidence type="ECO:0000313" key="2">
    <source>
        <dbReference type="Proteomes" id="UP000397656"/>
    </source>
</evidence>
<evidence type="ECO:0008006" key="3">
    <source>
        <dbReference type="Google" id="ProtNLM"/>
    </source>
</evidence>
<dbReference type="GO" id="GO:0003677">
    <property type="term" value="F:DNA binding"/>
    <property type="evidence" value="ECO:0007669"/>
    <property type="project" value="InterPro"/>
</dbReference>
<protein>
    <recommendedName>
        <fullName evidence="3">Helix-turn-helix transcriptional regulator</fullName>
    </recommendedName>
</protein>
<dbReference type="AlphaFoldDB" id="A0A643G4K7"/>